<dbReference type="Gene3D" id="1.25.10.10">
    <property type="entry name" value="Leucine-rich Repeat Variant"/>
    <property type="match status" value="1"/>
</dbReference>
<keyword evidence="7" id="KW-1185">Reference proteome</keyword>
<dbReference type="PROSITE" id="PS50166">
    <property type="entry name" value="IMPORTIN_B_NT"/>
    <property type="match status" value="1"/>
</dbReference>
<evidence type="ECO:0000256" key="4">
    <source>
        <dbReference type="ARBA" id="ARBA00023242"/>
    </source>
</evidence>
<dbReference type="GO" id="GO:0005635">
    <property type="term" value="C:nuclear envelope"/>
    <property type="evidence" value="ECO:0007669"/>
    <property type="project" value="TreeGrafter"/>
</dbReference>
<comment type="similarity">
    <text evidence="2">Belongs to the importin beta family.</text>
</comment>
<dbReference type="GO" id="GO:0006606">
    <property type="term" value="P:protein import into nucleus"/>
    <property type="evidence" value="ECO:0007669"/>
    <property type="project" value="TreeGrafter"/>
</dbReference>
<dbReference type="GO" id="GO:0005829">
    <property type="term" value="C:cytosol"/>
    <property type="evidence" value="ECO:0007669"/>
    <property type="project" value="TreeGrafter"/>
</dbReference>
<dbReference type="InterPro" id="IPR058669">
    <property type="entry name" value="TPR_IPO7/11-like"/>
</dbReference>
<evidence type="ECO:0000256" key="2">
    <source>
        <dbReference type="ARBA" id="ARBA00007991"/>
    </source>
</evidence>
<dbReference type="OrthoDB" id="361693at2759"/>
<gene>
    <name evidence="6" type="ORF">WOLCODRAFT_100097</name>
</gene>
<evidence type="ECO:0000313" key="7">
    <source>
        <dbReference type="Proteomes" id="UP000218811"/>
    </source>
</evidence>
<dbReference type="InterPro" id="IPR011989">
    <property type="entry name" value="ARM-like"/>
</dbReference>
<dbReference type="Pfam" id="PF03810">
    <property type="entry name" value="IBN_N"/>
    <property type="match status" value="1"/>
</dbReference>
<dbReference type="InterPro" id="IPR016024">
    <property type="entry name" value="ARM-type_fold"/>
</dbReference>
<name>A0A2H3JYK9_WOLCO</name>
<dbReference type="PANTHER" id="PTHR10997">
    <property type="entry name" value="IMPORTIN-7, 8, 11"/>
    <property type="match status" value="1"/>
</dbReference>
<dbReference type="Pfam" id="PF25758">
    <property type="entry name" value="TPR_IPO11"/>
    <property type="match status" value="1"/>
</dbReference>
<dbReference type="SUPFAM" id="SSF48371">
    <property type="entry name" value="ARM repeat"/>
    <property type="match status" value="1"/>
</dbReference>
<dbReference type="GO" id="GO:0031267">
    <property type="term" value="F:small GTPase binding"/>
    <property type="evidence" value="ECO:0007669"/>
    <property type="project" value="InterPro"/>
</dbReference>
<evidence type="ECO:0000256" key="3">
    <source>
        <dbReference type="ARBA" id="ARBA00022448"/>
    </source>
</evidence>
<dbReference type="PANTHER" id="PTHR10997:SF7">
    <property type="entry name" value="IMPORTIN-11"/>
    <property type="match status" value="1"/>
</dbReference>
<keyword evidence="4" id="KW-0539">Nucleus</keyword>
<dbReference type="Proteomes" id="UP000218811">
    <property type="component" value="Unassembled WGS sequence"/>
</dbReference>
<dbReference type="STRING" id="742152.A0A2H3JYK9"/>
<evidence type="ECO:0000259" key="5">
    <source>
        <dbReference type="PROSITE" id="PS50166"/>
    </source>
</evidence>
<dbReference type="AlphaFoldDB" id="A0A2H3JYK9"/>
<keyword evidence="3" id="KW-0813">Transport</keyword>
<protein>
    <submittedName>
        <fullName evidence="6">ARM repeat-containing protein</fullName>
    </submittedName>
</protein>
<dbReference type="EMBL" id="KB468113">
    <property type="protein sequence ID" value="PCH41237.1"/>
    <property type="molecule type" value="Genomic_DNA"/>
</dbReference>
<organism evidence="6 7">
    <name type="scientific">Wolfiporia cocos (strain MD-104)</name>
    <name type="common">Brown rot fungus</name>
    <dbReference type="NCBI Taxonomy" id="742152"/>
    <lineage>
        <taxon>Eukaryota</taxon>
        <taxon>Fungi</taxon>
        <taxon>Dikarya</taxon>
        <taxon>Basidiomycota</taxon>
        <taxon>Agaricomycotina</taxon>
        <taxon>Agaricomycetes</taxon>
        <taxon>Polyporales</taxon>
        <taxon>Phaeolaceae</taxon>
        <taxon>Wolfiporia</taxon>
    </lineage>
</organism>
<reference evidence="6 7" key="1">
    <citation type="journal article" date="2012" name="Science">
        <title>The Paleozoic origin of enzymatic lignin decomposition reconstructed from 31 fungal genomes.</title>
        <authorList>
            <person name="Floudas D."/>
            <person name="Binder M."/>
            <person name="Riley R."/>
            <person name="Barry K."/>
            <person name="Blanchette R.A."/>
            <person name="Henrissat B."/>
            <person name="Martinez A.T."/>
            <person name="Otillar R."/>
            <person name="Spatafora J.W."/>
            <person name="Yadav J.S."/>
            <person name="Aerts A."/>
            <person name="Benoit I."/>
            <person name="Boyd A."/>
            <person name="Carlson A."/>
            <person name="Copeland A."/>
            <person name="Coutinho P.M."/>
            <person name="de Vries R.P."/>
            <person name="Ferreira P."/>
            <person name="Findley K."/>
            <person name="Foster B."/>
            <person name="Gaskell J."/>
            <person name="Glotzer D."/>
            <person name="Gorecki P."/>
            <person name="Heitman J."/>
            <person name="Hesse C."/>
            <person name="Hori C."/>
            <person name="Igarashi K."/>
            <person name="Jurgens J.A."/>
            <person name="Kallen N."/>
            <person name="Kersten P."/>
            <person name="Kohler A."/>
            <person name="Kuees U."/>
            <person name="Kumar T.K.A."/>
            <person name="Kuo A."/>
            <person name="LaButti K."/>
            <person name="Larrondo L.F."/>
            <person name="Lindquist E."/>
            <person name="Ling A."/>
            <person name="Lombard V."/>
            <person name="Lucas S."/>
            <person name="Lundell T."/>
            <person name="Martin R."/>
            <person name="McLaughlin D.J."/>
            <person name="Morgenstern I."/>
            <person name="Morin E."/>
            <person name="Murat C."/>
            <person name="Nagy L.G."/>
            <person name="Nolan M."/>
            <person name="Ohm R.A."/>
            <person name="Patyshakuliyeva A."/>
            <person name="Rokas A."/>
            <person name="Ruiz-Duenas F.J."/>
            <person name="Sabat G."/>
            <person name="Salamov A."/>
            <person name="Samejima M."/>
            <person name="Schmutz J."/>
            <person name="Slot J.C."/>
            <person name="St John F."/>
            <person name="Stenlid J."/>
            <person name="Sun H."/>
            <person name="Sun S."/>
            <person name="Syed K."/>
            <person name="Tsang A."/>
            <person name="Wiebenga A."/>
            <person name="Young D."/>
            <person name="Pisabarro A."/>
            <person name="Eastwood D.C."/>
            <person name="Martin F."/>
            <person name="Cullen D."/>
            <person name="Grigoriev I.V."/>
            <person name="Hibbett D.S."/>
        </authorList>
    </citation>
    <scope>NUCLEOTIDE SEQUENCE [LARGE SCALE GENOMIC DNA]</scope>
    <source>
        <strain evidence="6 7">MD-104</strain>
    </source>
</reference>
<accession>A0A2H3JYK9</accession>
<feature type="domain" description="Importin N-terminal" evidence="5">
    <location>
        <begin position="36"/>
        <end position="106"/>
    </location>
</feature>
<evidence type="ECO:0000256" key="1">
    <source>
        <dbReference type="ARBA" id="ARBA00004123"/>
    </source>
</evidence>
<dbReference type="InterPro" id="IPR001494">
    <property type="entry name" value="Importin-beta_N"/>
</dbReference>
<evidence type="ECO:0000313" key="6">
    <source>
        <dbReference type="EMBL" id="PCH41237.1"/>
    </source>
</evidence>
<sequence length="1027" mass="114830">MAPGRTQPQPQTFSPDELYNVICAAASQDPAQVQASANRLKEIIQIPGVFDTLHEIAAQKTLPLPVRQQSIIQFKNAALGHWKSRKFSPEDYKARIRTRCLSLLDEGDDVISECNEVIIAKIARSDYPQAWPELLPQLLSIINTGIDMHYATPTPDSGLALRRSLQVLNAVIKELVSVKLPSGLKNTGILAEQIHMVLQTHYSHITASFSSSITPDTISLSRTAEDLLLAHLVFKCIVKIAEWTWNRNVSNNFEHLAPWVHQLFQASVGQLQSLSELRINLVLALQQQLATLDAVGQRTLDMLTRHVRLFGKFFRRVQHLSVTKFVKLPLCSELVLYYWNKVVQASEMPAEAIADTSTAVFPVRFLVQAMTLFKDSLTQWAPVRRDGTENTLVLSKDFVENAVRLLVTRFIPLNPADLEEWMADPEGWVNVEEQDNEQWVFEIRPCAERVLITLANNYQTFVIPLLETTFKQLVSQHPTDLAGVIQREALYCAVGRCASKMKDVIPFGQWLEHTLIAEAQETSPSYPILKRRIAWIVGKWISDMSYPANDARIWQVLLYLLQDRGPGSDEVVRLTAALAVKDCVDSLQFDADVFAPYMPGVVNELVRLMAEAETLESKRRIALSLNTVIEQSGTRIVPLVQSIAEPIPQLWTAAGTDWLFKSSLLETVTVLVQSSKEHSVSLASLVVPLVQDGLSPGASVQLDQDALNLWLGALRNTVTVEGLNGGPGLIDLFPLVVSLLSENLDLLGQITHIVESYYLLDPARVLQLHATDLLRAYGQAVRQALGINVQNLATSLALLFQVAPPQLWGGPLHDSGLFAWLVQTLVDDKATTFILTECVYVLARIAIADNRMFLQLMSATAMAQNTQEKVLYEGVLDQWWTRFDNMSEPRLRKLTAMGIANLIATGRPEVMERLSSEVCNMWLDVFSEMKEAQTADESGGLSLKLYWEQPTDSFYQGTEGTLEYNRRKALFEDDPVRTTQLTEYIAARLQEAEVAVGGPANLQSLYLAKADPLVIKQIQDELTTKRI</sequence>
<comment type="subcellular location">
    <subcellularLocation>
        <location evidence="1">Nucleus</location>
    </subcellularLocation>
</comment>
<dbReference type="OMA" id="SFHYVFH"/>
<proteinExistence type="inferred from homology"/>